<dbReference type="GO" id="GO:0031640">
    <property type="term" value="P:killing of cells of another organism"/>
    <property type="evidence" value="ECO:0007669"/>
    <property type="project" value="UniProtKB-KW"/>
</dbReference>
<organism evidence="9 10">
    <name type="scientific">Litorimonas taeanensis</name>
    <dbReference type="NCBI Taxonomy" id="568099"/>
    <lineage>
        <taxon>Bacteria</taxon>
        <taxon>Pseudomonadati</taxon>
        <taxon>Pseudomonadota</taxon>
        <taxon>Alphaproteobacteria</taxon>
        <taxon>Maricaulales</taxon>
        <taxon>Robiginitomaculaceae</taxon>
    </lineage>
</organism>
<dbReference type="GO" id="GO:0016998">
    <property type="term" value="P:cell wall macromolecule catabolic process"/>
    <property type="evidence" value="ECO:0007669"/>
    <property type="project" value="InterPro"/>
</dbReference>
<comment type="similarity">
    <text evidence="7">Belongs to the glycosyl hydrolase 24 family.</text>
</comment>
<evidence type="ECO:0000256" key="2">
    <source>
        <dbReference type="ARBA" id="ARBA00022529"/>
    </source>
</evidence>
<dbReference type="OrthoDB" id="5327667at2"/>
<dbReference type="Proteomes" id="UP000282211">
    <property type="component" value="Unassembled WGS sequence"/>
</dbReference>
<sequence length="542" mass="59372">MSTLTASHGLTLSERGLKLIKAFEGYRPVDRTLVGGQRVVGYGHRLYDDVPHRLSKSQAEKVLKLDLEPYEDMINENVHAPLSQGQFDALVSFAFNIGPKAFLQSETLQALNNGRPLDAANSLDVWRKSRVNGKVYVIDALMRRRTAEKALFLRTDKTPHPSPTVDLPPIKDTGVSEVSDATLTYGEAQVAAEEVWEDKSSEVAANEDIVRDDRLESRNILLQEGIVAQAPIEVFEATETPYIEETFNDDDNEQLELVENHVVEEDILEQGPDIAVADVIELDVEEPQAKQSFDDVLDLDDVLELNAIDELTVEDSVDVIQDIEATIVEPHRDYDLSTNDKSLPTEPVPAVTSSIAEAAADISDRLDALIENVRDGDSTSHQIWPEASASDEALNNTMETKTSASALRAKSEAILKAESIVEPDVDLSAGNTKTHDIIIDNLAEDDAMRVGGKSGFNHLDIAKDNVQKDVVDNSSSLGLWSILMFGVLILALAVLSDLTGAHSQMGSWGPLIVLSGFTIGSLMILGALYYLIRRAFRQGFTA</sequence>
<dbReference type="HAMAP" id="MF_04110">
    <property type="entry name" value="ENDOLYSIN_T4"/>
    <property type="match status" value="1"/>
</dbReference>
<dbReference type="CDD" id="cd00737">
    <property type="entry name" value="lyz_endolysin_autolysin"/>
    <property type="match status" value="1"/>
</dbReference>
<evidence type="ECO:0000256" key="3">
    <source>
        <dbReference type="ARBA" id="ARBA00022638"/>
    </source>
</evidence>
<dbReference type="InParanoid" id="A0A420WMK7"/>
<keyword evidence="5" id="KW-1035">Host cytoplasm</keyword>
<dbReference type="SUPFAM" id="SSF53955">
    <property type="entry name" value="Lysozyme-like"/>
    <property type="match status" value="1"/>
</dbReference>
<dbReference type="GO" id="GO:0009253">
    <property type="term" value="P:peptidoglycan catabolic process"/>
    <property type="evidence" value="ECO:0007669"/>
    <property type="project" value="InterPro"/>
</dbReference>
<comment type="caution">
    <text evidence="9">The sequence shown here is derived from an EMBL/GenBank/DDBJ whole genome shotgun (WGS) entry which is preliminary data.</text>
</comment>
<keyword evidence="4 7" id="KW-0378">Hydrolase</keyword>
<keyword evidence="8" id="KW-0472">Membrane</keyword>
<dbReference type="EMBL" id="RBII01000001">
    <property type="protein sequence ID" value="RKQ72125.1"/>
    <property type="molecule type" value="Genomic_DNA"/>
</dbReference>
<keyword evidence="8" id="KW-0812">Transmembrane</keyword>
<dbReference type="GO" id="GO:0003796">
    <property type="term" value="F:lysozyme activity"/>
    <property type="evidence" value="ECO:0007669"/>
    <property type="project" value="UniProtKB-EC"/>
</dbReference>
<keyword evidence="3 7" id="KW-0081">Bacteriolytic enzyme</keyword>
<evidence type="ECO:0000256" key="6">
    <source>
        <dbReference type="ARBA" id="ARBA00023295"/>
    </source>
</evidence>
<dbReference type="InterPro" id="IPR051018">
    <property type="entry name" value="Bacteriophage_GH24"/>
</dbReference>
<dbReference type="Gene3D" id="1.10.530.40">
    <property type="match status" value="1"/>
</dbReference>
<dbReference type="EC" id="3.2.1.17" evidence="7"/>
<dbReference type="InterPro" id="IPR033907">
    <property type="entry name" value="Endolysin_autolysin"/>
</dbReference>
<name>A0A420WMK7_9PROT</name>
<keyword evidence="2 7" id="KW-0929">Antimicrobial</keyword>
<dbReference type="GO" id="GO:0042742">
    <property type="term" value="P:defense response to bacterium"/>
    <property type="evidence" value="ECO:0007669"/>
    <property type="project" value="UniProtKB-KW"/>
</dbReference>
<dbReference type="AlphaFoldDB" id="A0A420WMK7"/>
<dbReference type="RefSeq" id="WP_121100059.1">
    <property type="nucleotide sequence ID" value="NZ_RBII01000001.1"/>
</dbReference>
<feature type="transmembrane region" description="Helical" evidence="8">
    <location>
        <begin position="477"/>
        <end position="496"/>
    </location>
</feature>
<protein>
    <recommendedName>
        <fullName evidence="7">Lysozyme</fullName>
        <ecNumber evidence="7">3.2.1.17</ecNumber>
    </recommendedName>
</protein>
<keyword evidence="6 7" id="KW-0326">Glycosidase</keyword>
<dbReference type="InterPro" id="IPR002196">
    <property type="entry name" value="Glyco_hydro_24"/>
</dbReference>
<feature type="transmembrane region" description="Helical" evidence="8">
    <location>
        <begin position="508"/>
        <end position="532"/>
    </location>
</feature>
<gene>
    <name evidence="9" type="ORF">DES40_1462</name>
</gene>
<dbReference type="InterPro" id="IPR023347">
    <property type="entry name" value="Lysozyme_dom_sf"/>
</dbReference>
<evidence type="ECO:0000256" key="5">
    <source>
        <dbReference type="ARBA" id="ARBA00023200"/>
    </source>
</evidence>
<dbReference type="InterPro" id="IPR023346">
    <property type="entry name" value="Lysozyme-like_dom_sf"/>
</dbReference>
<proteinExistence type="inferred from homology"/>
<reference evidence="9 10" key="1">
    <citation type="submission" date="2018-10" db="EMBL/GenBank/DDBJ databases">
        <title>Genomic Encyclopedia of Type Strains, Phase IV (KMG-IV): sequencing the most valuable type-strain genomes for metagenomic binning, comparative biology and taxonomic classification.</title>
        <authorList>
            <person name="Goeker M."/>
        </authorList>
    </citation>
    <scope>NUCLEOTIDE SEQUENCE [LARGE SCALE GENOMIC DNA]</scope>
    <source>
        <strain evidence="9 10">DSM 22008</strain>
    </source>
</reference>
<dbReference type="PANTHER" id="PTHR38107:SF3">
    <property type="entry name" value="LYSOZYME RRRD-RELATED"/>
    <property type="match status" value="1"/>
</dbReference>
<dbReference type="PANTHER" id="PTHR38107">
    <property type="match status" value="1"/>
</dbReference>
<evidence type="ECO:0000256" key="8">
    <source>
        <dbReference type="SAM" id="Phobius"/>
    </source>
</evidence>
<evidence type="ECO:0000256" key="7">
    <source>
        <dbReference type="RuleBase" id="RU003788"/>
    </source>
</evidence>
<comment type="catalytic activity">
    <reaction evidence="1 7">
        <text>Hydrolysis of (1-&gt;4)-beta-linkages between N-acetylmuramic acid and N-acetyl-D-glucosamine residues in a peptidoglycan and between N-acetyl-D-glucosamine residues in chitodextrins.</text>
        <dbReference type="EC" id="3.2.1.17"/>
    </reaction>
</comment>
<keyword evidence="8" id="KW-1133">Transmembrane helix</keyword>
<dbReference type="InterPro" id="IPR034690">
    <property type="entry name" value="Endolysin_T4_type"/>
</dbReference>
<evidence type="ECO:0000313" key="9">
    <source>
        <dbReference type="EMBL" id="RKQ72125.1"/>
    </source>
</evidence>
<evidence type="ECO:0000313" key="10">
    <source>
        <dbReference type="Proteomes" id="UP000282211"/>
    </source>
</evidence>
<evidence type="ECO:0000256" key="4">
    <source>
        <dbReference type="ARBA" id="ARBA00022801"/>
    </source>
</evidence>
<keyword evidence="10" id="KW-1185">Reference proteome</keyword>
<accession>A0A420WMK7</accession>
<dbReference type="Pfam" id="PF00959">
    <property type="entry name" value="Phage_lysozyme"/>
    <property type="match status" value="1"/>
</dbReference>
<evidence type="ECO:0000256" key="1">
    <source>
        <dbReference type="ARBA" id="ARBA00000632"/>
    </source>
</evidence>